<gene>
    <name evidence="4" type="ORF">FALBO_9005</name>
</gene>
<accession>A0A8H4PJ80</accession>
<dbReference type="AlphaFoldDB" id="A0A8H4PJ80"/>
<dbReference type="Proteomes" id="UP000554235">
    <property type="component" value="Unassembled WGS sequence"/>
</dbReference>
<keyword evidence="2" id="KW-0812">Transmembrane</keyword>
<sequence>MRCHLLAVLTLVSGLAQASRFDWQGETEVKHHEDSRGGSTTPEIKGDGGRKHRHHDPGTRLPDLKHKGKNERVDLYIKHPKGDPADQTVSANLYYAPDAKDKARKKEVEDRIDEPIRHNRENEARPEHERRTSTVMILPTMITMAYPITITTLITSIASITSTAMSTAIDMDTNMGTGTDIRMGIITTMATFTIMVITTAIDTGTTTGTTMGIIMVTMRVTAIIPAMVVLALALVTTAITVIITVAIIMEAMATPVLTATIGMK</sequence>
<feature type="chain" id="PRO_5034585324" evidence="3">
    <location>
        <begin position="19"/>
        <end position="264"/>
    </location>
</feature>
<reference evidence="4 5" key="1">
    <citation type="submission" date="2020-01" db="EMBL/GenBank/DDBJ databases">
        <title>Identification and distribution of gene clusters putatively required for synthesis of sphingolipid metabolism inhibitors in phylogenetically diverse species of the filamentous fungus Fusarium.</title>
        <authorList>
            <person name="Kim H.-S."/>
            <person name="Busman M."/>
            <person name="Brown D.W."/>
            <person name="Divon H."/>
            <person name="Uhlig S."/>
            <person name="Proctor R.H."/>
        </authorList>
    </citation>
    <scope>NUCLEOTIDE SEQUENCE [LARGE SCALE GENOMIC DNA]</scope>
    <source>
        <strain evidence="4 5">NRRL 20459</strain>
    </source>
</reference>
<evidence type="ECO:0000256" key="2">
    <source>
        <dbReference type="SAM" id="Phobius"/>
    </source>
</evidence>
<feature type="transmembrane region" description="Helical" evidence="2">
    <location>
        <begin position="181"/>
        <end position="201"/>
    </location>
</feature>
<feature type="non-terminal residue" evidence="4">
    <location>
        <position position="1"/>
    </location>
</feature>
<dbReference type="EMBL" id="JAADYS010001232">
    <property type="protein sequence ID" value="KAF4464162.1"/>
    <property type="molecule type" value="Genomic_DNA"/>
</dbReference>
<keyword evidence="2" id="KW-0472">Membrane</keyword>
<feature type="signal peptide" evidence="3">
    <location>
        <begin position="1"/>
        <end position="18"/>
    </location>
</feature>
<feature type="compositionally biased region" description="Basic and acidic residues" evidence="1">
    <location>
        <begin position="27"/>
        <end position="36"/>
    </location>
</feature>
<keyword evidence="3" id="KW-0732">Signal</keyword>
<feature type="transmembrane region" description="Helical" evidence="2">
    <location>
        <begin position="221"/>
        <end position="248"/>
    </location>
</feature>
<evidence type="ECO:0000313" key="4">
    <source>
        <dbReference type="EMBL" id="KAF4464162.1"/>
    </source>
</evidence>
<feature type="region of interest" description="Disordered" evidence="1">
    <location>
        <begin position="26"/>
        <end position="65"/>
    </location>
</feature>
<protein>
    <submittedName>
        <fullName evidence="4">Uncharacterized protein</fullName>
    </submittedName>
</protein>
<feature type="transmembrane region" description="Helical" evidence="2">
    <location>
        <begin position="144"/>
        <end position="169"/>
    </location>
</feature>
<keyword evidence="2" id="KW-1133">Transmembrane helix</keyword>
<feature type="compositionally biased region" description="Basic and acidic residues" evidence="1">
    <location>
        <begin position="56"/>
        <end position="65"/>
    </location>
</feature>
<name>A0A8H4PJ80_9HYPO</name>
<evidence type="ECO:0000256" key="3">
    <source>
        <dbReference type="SAM" id="SignalP"/>
    </source>
</evidence>
<comment type="caution">
    <text evidence="4">The sequence shown here is derived from an EMBL/GenBank/DDBJ whole genome shotgun (WGS) entry which is preliminary data.</text>
</comment>
<evidence type="ECO:0000313" key="5">
    <source>
        <dbReference type="Proteomes" id="UP000554235"/>
    </source>
</evidence>
<organism evidence="4 5">
    <name type="scientific">Fusarium albosuccineum</name>
    <dbReference type="NCBI Taxonomy" id="1237068"/>
    <lineage>
        <taxon>Eukaryota</taxon>
        <taxon>Fungi</taxon>
        <taxon>Dikarya</taxon>
        <taxon>Ascomycota</taxon>
        <taxon>Pezizomycotina</taxon>
        <taxon>Sordariomycetes</taxon>
        <taxon>Hypocreomycetidae</taxon>
        <taxon>Hypocreales</taxon>
        <taxon>Nectriaceae</taxon>
        <taxon>Fusarium</taxon>
        <taxon>Fusarium decemcellulare species complex</taxon>
    </lineage>
</organism>
<evidence type="ECO:0000256" key="1">
    <source>
        <dbReference type="SAM" id="MobiDB-lite"/>
    </source>
</evidence>
<keyword evidence="5" id="KW-1185">Reference proteome</keyword>
<proteinExistence type="predicted"/>